<comment type="caution">
    <text evidence="5">The sequence shown here is derived from an EMBL/GenBank/DDBJ whole genome shotgun (WGS) entry which is preliminary data.</text>
</comment>
<sequence>MSVHPPPWPRLVVDQVAVDLIDRESAISLIFDALTAPGPLAVASANLDHIHHFGAGDSWVDRPPAVSVDGPTADLRWLTLLDGVPLVRRAKTLTGRDWPKLSGSDLIEPILERAARDGARIGFLGGSVETHGRLNEAMDARYPTLEIVGTWAPDRSELTDVAASARLAHEIRAADVEILVVALGKPLQENWIAQFGVGTGARVLLAFGAVVDFLAGRIPRAPQWATNNGLEWAWRLAREPRRLGHRYLIEGPPALLSLERMSRAVAAGSTVPARADGARGLFVPLGSRAAVTIVVVTYNSAAFLPTLIDGLRGAAREHRIRLIIVDNNSSDTTVELVQCQSDIHLIRTGGNLGYSGGINAALPVVDPCDAVLILNPDIEVHPHAVGNLLSALDDPEVGAVVPTLLDDDGTIYPSLRREPSLTRAIGDAFLGSRFPSRPGFLSEIDYRPADYAMALDVDWATGAAVLVRSTLARQLGPWNEEFFLFSEETEYCRRIRDSANRVRYEPSSVMSHHGRGSGTSPALATLMAVNRVRYVQRYHGVIYTTLFRCAVALAEGLRSYDPDHRRTLGAVLCRRRWLELPRADRPATQISGKLRRGSVVVPAYNEATVIERTLAPLSRAAVEGYIELIVVCNGCRDDTADIARTVPGVTVLELVDGSKTAALNAGDEAAALWPRLYLDADIQISTAAVLSVLDRLADGSVLAARPAARYDYDGANAMVRSYYRARQRIPQHGQAMWGAGVYGLSASGHERIGTFRDCTADDLYVDAQFDAHEKAVEATDPAIVTTPANVRSLLAILRRSHRGVVEMARPGDHGPARGAGRQGAATARALWRSVRGPRSATDAVVYAAMALAARWGARRSTSGAWERDDSSRTDASRFQLA</sequence>
<name>A0ABW2RZV5_9NOCA</name>
<dbReference type="InterPro" id="IPR029044">
    <property type="entry name" value="Nucleotide-diphossugar_trans"/>
</dbReference>
<evidence type="ECO:0000313" key="6">
    <source>
        <dbReference type="Proteomes" id="UP001596484"/>
    </source>
</evidence>
<proteinExistence type="predicted"/>
<evidence type="ECO:0000256" key="1">
    <source>
        <dbReference type="ARBA" id="ARBA00022676"/>
    </source>
</evidence>
<reference evidence="6" key="1">
    <citation type="journal article" date="2019" name="Int. J. Syst. Evol. Microbiol.">
        <title>The Global Catalogue of Microorganisms (GCM) 10K type strain sequencing project: providing services to taxonomists for standard genome sequencing and annotation.</title>
        <authorList>
            <consortium name="The Broad Institute Genomics Platform"/>
            <consortium name="The Broad Institute Genome Sequencing Center for Infectious Disease"/>
            <person name="Wu L."/>
            <person name="Ma J."/>
        </authorList>
    </citation>
    <scope>NUCLEOTIDE SEQUENCE [LARGE SCALE GENOMIC DNA]</scope>
    <source>
        <strain evidence="6">ICMP 19430</strain>
    </source>
</reference>
<accession>A0ABW2RZV5</accession>
<dbReference type="Pfam" id="PF03808">
    <property type="entry name" value="Glyco_tran_WecG"/>
    <property type="match status" value="1"/>
</dbReference>
<keyword evidence="2" id="KW-0808">Transferase</keyword>
<dbReference type="PANTHER" id="PTHR34136:SF1">
    <property type="entry name" value="UDP-N-ACETYL-D-MANNOSAMINURONIC ACID TRANSFERASE"/>
    <property type="match status" value="1"/>
</dbReference>
<evidence type="ECO:0000313" key="5">
    <source>
        <dbReference type="EMBL" id="MFC7448793.1"/>
    </source>
</evidence>
<keyword evidence="1" id="KW-0328">Glycosyltransferase</keyword>
<evidence type="ECO:0000256" key="3">
    <source>
        <dbReference type="SAM" id="MobiDB-lite"/>
    </source>
</evidence>
<evidence type="ECO:0000259" key="4">
    <source>
        <dbReference type="Pfam" id="PF00535"/>
    </source>
</evidence>
<dbReference type="CDD" id="cd04186">
    <property type="entry name" value="GT_2_like_c"/>
    <property type="match status" value="1"/>
</dbReference>
<dbReference type="RefSeq" id="WP_378405211.1">
    <property type="nucleotide sequence ID" value="NZ_JBHTCS010000014.1"/>
</dbReference>
<evidence type="ECO:0000256" key="2">
    <source>
        <dbReference type="ARBA" id="ARBA00022679"/>
    </source>
</evidence>
<dbReference type="EMBL" id="JBHTCS010000014">
    <property type="protein sequence ID" value="MFC7448793.1"/>
    <property type="molecule type" value="Genomic_DNA"/>
</dbReference>
<dbReference type="CDD" id="cd06533">
    <property type="entry name" value="Glyco_transf_WecG_TagA"/>
    <property type="match status" value="1"/>
</dbReference>
<dbReference type="InterPro" id="IPR004629">
    <property type="entry name" value="WecG_TagA_CpsF"/>
</dbReference>
<dbReference type="InterPro" id="IPR001173">
    <property type="entry name" value="Glyco_trans_2-like"/>
</dbReference>
<keyword evidence="6" id="KW-1185">Reference proteome</keyword>
<dbReference type="SUPFAM" id="SSF53448">
    <property type="entry name" value="Nucleotide-diphospho-sugar transferases"/>
    <property type="match status" value="2"/>
</dbReference>
<feature type="compositionally biased region" description="Basic and acidic residues" evidence="3">
    <location>
        <begin position="865"/>
        <end position="875"/>
    </location>
</feature>
<protein>
    <submittedName>
        <fullName evidence="5">WecB/TagA/CpsF family glycosyltransferase</fullName>
    </submittedName>
</protein>
<dbReference type="Proteomes" id="UP001596484">
    <property type="component" value="Unassembled WGS sequence"/>
</dbReference>
<organism evidence="5 6">
    <name type="scientific">Rhodococcus daqingensis</name>
    <dbReference type="NCBI Taxonomy" id="2479363"/>
    <lineage>
        <taxon>Bacteria</taxon>
        <taxon>Bacillati</taxon>
        <taxon>Actinomycetota</taxon>
        <taxon>Actinomycetes</taxon>
        <taxon>Mycobacteriales</taxon>
        <taxon>Nocardiaceae</taxon>
        <taxon>Rhodococcus</taxon>
    </lineage>
</organism>
<feature type="domain" description="Glycosyltransferase 2-like" evidence="4">
    <location>
        <begin position="598"/>
        <end position="714"/>
    </location>
</feature>
<feature type="domain" description="Glycosyltransferase 2-like" evidence="4">
    <location>
        <begin position="292"/>
        <end position="417"/>
    </location>
</feature>
<gene>
    <name evidence="5" type="ORF">ACFQS9_12920</name>
</gene>
<dbReference type="PANTHER" id="PTHR34136">
    <property type="match status" value="1"/>
</dbReference>
<dbReference type="Gene3D" id="3.90.550.10">
    <property type="entry name" value="Spore Coat Polysaccharide Biosynthesis Protein SpsA, Chain A"/>
    <property type="match status" value="2"/>
</dbReference>
<dbReference type="Pfam" id="PF00535">
    <property type="entry name" value="Glycos_transf_2"/>
    <property type="match status" value="2"/>
</dbReference>
<dbReference type="NCBIfam" id="TIGR00696">
    <property type="entry name" value="wecG_tagA_cpsF"/>
    <property type="match status" value="1"/>
</dbReference>
<feature type="region of interest" description="Disordered" evidence="3">
    <location>
        <begin position="861"/>
        <end position="881"/>
    </location>
</feature>